<reference evidence="1" key="2">
    <citation type="submission" date="2021-04" db="EMBL/GenBank/DDBJ databases">
        <authorList>
            <person name="Gilroy R."/>
        </authorList>
    </citation>
    <scope>NUCLEOTIDE SEQUENCE</scope>
    <source>
        <strain evidence="1">ChiSjej1B19-5720</strain>
    </source>
</reference>
<dbReference type="Proteomes" id="UP000823842">
    <property type="component" value="Unassembled WGS sequence"/>
</dbReference>
<dbReference type="EC" id="1.17.4.2" evidence="1"/>
<evidence type="ECO:0000313" key="2">
    <source>
        <dbReference type="Proteomes" id="UP000823842"/>
    </source>
</evidence>
<dbReference type="GO" id="GO:0009265">
    <property type="term" value="P:2'-deoxyribonucleotide biosynthetic process"/>
    <property type="evidence" value="ECO:0007669"/>
    <property type="project" value="TreeGrafter"/>
</dbReference>
<dbReference type="GO" id="GO:0004748">
    <property type="term" value="F:ribonucleoside-diphosphate reductase activity, thioredoxin disulfide as acceptor"/>
    <property type="evidence" value="ECO:0007669"/>
    <property type="project" value="TreeGrafter"/>
</dbReference>
<dbReference type="PANTHER" id="PTHR21075:SF0">
    <property type="entry name" value="ANAEROBIC RIBONUCLEOSIDE-TRIPHOSPHATE REDUCTASE"/>
    <property type="match status" value="1"/>
</dbReference>
<sequence length="494" mass="55679">CKIAEDIIGKAGSGNQNDSTGQMWDEINKESYITPKAHEYAMEKVYRDFCQGWQGLEYKLNSVGSSRGDYPFVTVTFGLGIARFEKMASLTALRVHAGGQGREGHKVPTLFPKYVFLYDKNLHGKGCVNEDLFREGIKCSAKTMYPDWLSLTGEGYVPEMYKKYGRVVSPMGCRAFLSPWYERGGMEPAHEQDKPIFVGRFNLGAISLNLPMILAKAQAENKDFHEVLDYYLNMIRDIHRNTIEYLGKMRAGSNPLAYCEGGFLGGNLGPDEPIRPLLDAATVSFGITALNELQELYNGKSIAEDGQFALDTLKYINAKIAEFKRQDGILYAIYGTPAETLCSLQVKQFRKIYGIIEGVSDRPYVSNSFHCHVTEPISPIRKQDLERRFWDYCNGGKIQYVRYPLGYNIAAVETLVNRAMEIGFYEGVNLDLCYCMDCGYQQVDMDETCPVCSSNRLIKVDRMNGYLGYTRIGAKSNSRYNEGKLAEIADRVSM</sequence>
<dbReference type="Pfam" id="PF13597">
    <property type="entry name" value="NRDD"/>
    <property type="match status" value="1"/>
</dbReference>
<dbReference type="GO" id="GO:0006260">
    <property type="term" value="P:DNA replication"/>
    <property type="evidence" value="ECO:0007669"/>
    <property type="project" value="InterPro"/>
</dbReference>
<protein>
    <submittedName>
        <fullName evidence="1">Anaerobic ribonucleoside-triphosphate reductase</fullName>
        <ecNumber evidence="1">1.17.4.2</ecNumber>
    </submittedName>
</protein>
<dbReference type="EMBL" id="DWYZ01000312">
    <property type="protein sequence ID" value="HJB30356.1"/>
    <property type="molecule type" value="Genomic_DNA"/>
</dbReference>
<dbReference type="PANTHER" id="PTHR21075">
    <property type="entry name" value="ANAEROBIC RIBONUCLEOSIDE-TRIPHOSPHATE REDUCTASE"/>
    <property type="match status" value="1"/>
</dbReference>
<keyword evidence="1" id="KW-0560">Oxidoreductase</keyword>
<name>A0A9D2LWF9_9FIRM</name>
<proteinExistence type="predicted"/>
<dbReference type="InterPro" id="IPR012833">
    <property type="entry name" value="NrdD"/>
</dbReference>
<organism evidence="1 2">
    <name type="scientific">Candidatus Blautia faecavium</name>
    <dbReference type="NCBI Taxonomy" id="2838487"/>
    <lineage>
        <taxon>Bacteria</taxon>
        <taxon>Bacillati</taxon>
        <taxon>Bacillota</taxon>
        <taxon>Clostridia</taxon>
        <taxon>Lachnospirales</taxon>
        <taxon>Lachnospiraceae</taxon>
        <taxon>Blautia</taxon>
    </lineage>
</organism>
<dbReference type="AlphaFoldDB" id="A0A9D2LWF9"/>
<gene>
    <name evidence="1" type="primary">nrdD</name>
    <name evidence="1" type="ORF">IAA06_16405</name>
</gene>
<evidence type="ECO:0000313" key="1">
    <source>
        <dbReference type="EMBL" id="HJB30356.1"/>
    </source>
</evidence>
<dbReference type="GO" id="GO:0008998">
    <property type="term" value="F:ribonucleoside-triphosphate reductase (thioredoxin) activity"/>
    <property type="evidence" value="ECO:0007669"/>
    <property type="project" value="UniProtKB-EC"/>
</dbReference>
<accession>A0A9D2LWF9</accession>
<dbReference type="NCBIfam" id="TIGR02487">
    <property type="entry name" value="NrdD"/>
    <property type="match status" value="1"/>
</dbReference>
<dbReference type="GO" id="GO:0031250">
    <property type="term" value="C:anaerobic ribonucleoside-triphosphate reductase complex"/>
    <property type="evidence" value="ECO:0007669"/>
    <property type="project" value="TreeGrafter"/>
</dbReference>
<feature type="non-terminal residue" evidence="1">
    <location>
        <position position="1"/>
    </location>
</feature>
<dbReference type="SUPFAM" id="SSF51998">
    <property type="entry name" value="PFL-like glycyl radical enzymes"/>
    <property type="match status" value="1"/>
</dbReference>
<comment type="caution">
    <text evidence="1">The sequence shown here is derived from an EMBL/GenBank/DDBJ whole genome shotgun (WGS) entry which is preliminary data.</text>
</comment>
<dbReference type="Gene3D" id="3.20.70.20">
    <property type="match status" value="1"/>
</dbReference>
<reference evidence="1" key="1">
    <citation type="journal article" date="2021" name="PeerJ">
        <title>Extensive microbial diversity within the chicken gut microbiome revealed by metagenomics and culture.</title>
        <authorList>
            <person name="Gilroy R."/>
            <person name="Ravi A."/>
            <person name="Getino M."/>
            <person name="Pursley I."/>
            <person name="Horton D.L."/>
            <person name="Alikhan N.F."/>
            <person name="Baker D."/>
            <person name="Gharbi K."/>
            <person name="Hall N."/>
            <person name="Watson M."/>
            <person name="Adriaenssens E.M."/>
            <person name="Foster-Nyarko E."/>
            <person name="Jarju S."/>
            <person name="Secka A."/>
            <person name="Antonio M."/>
            <person name="Oren A."/>
            <person name="Chaudhuri R.R."/>
            <person name="La Ragione R."/>
            <person name="Hildebrand F."/>
            <person name="Pallen M.J."/>
        </authorList>
    </citation>
    <scope>NUCLEOTIDE SEQUENCE</scope>
    <source>
        <strain evidence="1">ChiSjej1B19-5720</strain>
    </source>
</reference>